<sequence>MNEIQLTDHLVAHIGAEGTCGRYQAKIYEDGNFRNFLYAMSLKRLKRKCEKYAKRERKAIAYVTTLKEES</sequence>
<evidence type="ECO:0000313" key="2">
    <source>
        <dbReference type="Proteomes" id="UP000257074"/>
    </source>
</evidence>
<comment type="caution">
    <text evidence="1">The sequence shown here is derived from an EMBL/GenBank/DDBJ whole genome shotgun (WGS) entry which is preliminary data.</text>
</comment>
<gene>
    <name evidence="1" type="ORF">CE169_04635</name>
</gene>
<protein>
    <submittedName>
        <fullName evidence="1">Uncharacterized protein</fullName>
    </submittedName>
</protein>
<dbReference type="RefSeq" id="WP_115778643.1">
    <property type="nucleotide sequence ID" value="NZ_NJNR01000019.1"/>
</dbReference>
<accession>A0A3D8TZR7</accession>
<dbReference type="AlphaFoldDB" id="A0A3D8TZR7"/>
<proteinExistence type="predicted"/>
<organism evidence="1 2">
    <name type="scientific">Bifidobacterium longum</name>
    <dbReference type="NCBI Taxonomy" id="216816"/>
    <lineage>
        <taxon>Bacteria</taxon>
        <taxon>Bacillati</taxon>
        <taxon>Actinomycetota</taxon>
        <taxon>Actinomycetes</taxon>
        <taxon>Bifidobacteriales</taxon>
        <taxon>Bifidobacteriaceae</taxon>
        <taxon>Bifidobacterium</taxon>
    </lineage>
</organism>
<reference evidence="1 2" key="1">
    <citation type="journal article" date="2017" name="Anaerobe">
        <title>Quantification, isolation and characterization of Bifidobacterium from the vaginal microbiomes of reproductive aged women.</title>
        <authorList>
            <person name="Freitas A.C."/>
            <person name="Hill J.E."/>
        </authorList>
    </citation>
    <scope>NUCLEOTIDE SEQUENCE [LARGE SCALE GENOMIC DNA]</scope>
    <source>
        <strain evidence="1 2">N6D05</strain>
    </source>
</reference>
<dbReference type="Proteomes" id="UP000257074">
    <property type="component" value="Unassembled WGS sequence"/>
</dbReference>
<name>A0A3D8TZR7_BIFLN</name>
<dbReference type="EMBL" id="NJNR01000019">
    <property type="protein sequence ID" value="RDX09078.1"/>
    <property type="molecule type" value="Genomic_DNA"/>
</dbReference>
<evidence type="ECO:0000313" key="1">
    <source>
        <dbReference type="EMBL" id="RDX09078.1"/>
    </source>
</evidence>